<dbReference type="EMBL" id="MLYO01000010">
    <property type="protein sequence ID" value="OIK07492.1"/>
    <property type="molecule type" value="Genomic_DNA"/>
</dbReference>
<protein>
    <recommendedName>
        <fullName evidence="2">AB hydrolase-1 domain-containing protein</fullName>
    </recommendedName>
</protein>
<sequence length="288" mass="30702">MTVDGAMVDVGDTALHVAERGSGPAVFVLHGAGLDHGSFGDYLDPLADSHRLLFIDQRGHGRSAPSGENSWTLERLAADVGAVARALGLREYAVLGHSLGAFVALQHAVDEPTADVASILCGAVPSVAWFAHADAALETFRPAGLRDRVGAAMERSARVRTPAEARDALDAQLPFLFSDPADPRIAEYRERTKDTRYAPAVLRYLVANGYGGIEVQDRLDQVKGPMLLFAGRDDRVCSVEAAEAIAAGVPQAELVVCEHSGHFAFVEERELFLAAVRRLLAGHFTGPA</sequence>
<dbReference type="PANTHER" id="PTHR43798">
    <property type="entry name" value="MONOACYLGLYCEROL LIPASE"/>
    <property type="match status" value="1"/>
</dbReference>
<dbReference type="GO" id="GO:0016020">
    <property type="term" value="C:membrane"/>
    <property type="evidence" value="ECO:0007669"/>
    <property type="project" value="TreeGrafter"/>
</dbReference>
<dbReference type="PANTHER" id="PTHR43798:SF31">
    <property type="entry name" value="AB HYDROLASE SUPERFAMILY PROTEIN YCLE"/>
    <property type="match status" value="1"/>
</dbReference>
<keyword evidence="1" id="KW-0378">Hydrolase</keyword>
<keyword evidence="4" id="KW-1185">Reference proteome</keyword>
<dbReference type="Pfam" id="PF00561">
    <property type="entry name" value="Abhydrolase_1"/>
    <property type="match status" value="1"/>
</dbReference>
<reference evidence="3 4" key="1">
    <citation type="submission" date="2016-10" db="EMBL/GenBank/DDBJ databases">
        <title>Genome sequence of Streptomyces sp. MUSC 1.</title>
        <authorList>
            <person name="Lee L.-H."/>
            <person name="Ser H.-L."/>
            <person name="Law J.W.-F."/>
        </authorList>
    </citation>
    <scope>NUCLEOTIDE SEQUENCE [LARGE SCALE GENOMIC DNA]</scope>
    <source>
        <strain evidence="3 4">MUSC 1</strain>
    </source>
</reference>
<dbReference type="RefSeq" id="WP_071379136.1">
    <property type="nucleotide sequence ID" value="NZ_MLYO01000010.1"/>
</dbReference>
<dbReference type="Gene3D" id="3.40.50.1820">
    <property type="entry name" value="alpha/beta hydrolase"/>
    <property type="match status" value="1"/>
</dbReference>
<name>A0A1S2QMW3_9ACTN</name>
<dbReference type="OrthoDB" id="9796770at2"/>
<dbReference type="Proteomes" id="UP000179642">
    <property type="component" value="Unassembled WGS sequence"/>
</dbReference>
<comment type="caution">
    <text evidence="3">The sequence shown here is derived from an EMBL/GenBank/DDBJ whole genome shotgun (WGS) entry which is preliminary data.</text>
</comment>
<dbReference type="AlphaFoldDB" id="A0A1S2QMW3"/>
<dbReference type="SUPFAM" id="SSF53474">
    <property type="entry name" value="alpha/beta-Hydrolases"/>
    <property type="match status" value="1"/>
</dbReference>
<dbReference type="GO" id="GO:0016787">
    <property type="term" value="F:hydrolase activity"/>
    <property type="evidence" value="ECO:0007669"/>
    <property type="project" value="UniProtKB-KW"/>
</dbReference>
<evidence type="ECO:0000313" key="4">
    <source>
        <dbReference type="Proteomes" id="UP000179642"/>
    </source>
</evidence>
<evidence type="ECO:0000259" key="2">
    <source>
        <dbReference type="Pfam" id="PF00561"/>
    </source>
</evidence>
<evidence type="ECO:0000313" key="3">
    <source>
        <dbReference type="EMBL" id="OIK07492.1"/>
    </source>
</evidence>
<feature type="domain" description="AB hydrolase-1" evidence="2">
    <location>
        <begin position="24"/>
        <end position="268"/>
    </location>
</feature>
<evidence type="ECO:0000256" key="1">
    <source>
        <dbReference type="ARBA" id="ARBA00022801"/>
    </source>
</evidence>
<gene>
    <name evidence="3" type="ORF">BIV23_02975</name>
</gene>
<organism evidence="3 4">
    <name type="scientific">Streptomyces monashensis</name>
    <dbReference type="NCBI Taxonomy" id="1678012"/>
    <lineage>
        <taxon>Bacteria</taxon>
        <taxon>Bacillati</taxon>
        <taxon>Actinomycetota</taxon>
        <taxon>Actinomycetes</taxon>
        <taxon>Kitasatosporales</taxon>
        <taxon>Streptomycetaceae</taxon>
        <taxon>Streptomyces</taxon>
    </lineage>
</organism>
<dbReference type="InterPro" id="IPR050266">
    <property type="entry name" value="AB_hydrolase_sf"/>
</dbReference>
<dbReference type="InterPro" id="IPR029058">
    <property type="entry name" value="AB_hydrolase_fold"/>
</dbReference>
<proteinExistence type="predicted"/>
<accession>A0A1S2QMW3</accession>
<dbReference type="InterPro" id="IPR000073">
    <property type="entry name" value="AB_hydrolase_1"/>
</dbReference>